<gene>
    <name evidence="15" type="ORF">PICST_63927</name>
</gene>
<dbReference type="SUPFAM" id="SSF64005">
    <property type="entry name" value="Undecaprenyl diphosphate synthase"/>
    <property type="match status" value="1"/>
</dbReference>
<name>A3LZR9_PICST</name>
<keyword evidence="11 14" id="KW-0472">Membrane</keyword>
<evidence type="ECO:0000256" key="6">
    <source>
        <dbReference type="ARBA" id="ARBA00022679"/>
    </source>
</evidence>
<feature type="transmembrane region" description="Helical" evidence="14">
    <location>
        <begin position="79"/>
        <end position="98"/>
    </location>
</feature>
<keyword evidence="7 14" id="KW-0812">Transmembrane</keyword>
<dbReference type="RefSeq" id="XP_001386621.2">
    <property type="nucleotide sequence ID" value="XM_001386584.1"/>
</dbReference>
<dbReference type="KEGG" id="pic:PICST_63927"/>
<comment type="subcellular location">
    <subcellularLocation>
        <location evidence="2">Endoplasmic reticulum membrane</location>
    </subcellularLocation>
</comment>
<dbReference type="PANTHER" id="PTHR21528">
    <property type="entry name" value="DEHYDRODOLICHYL DIPHOSPHATE SYNTHASE COMPLEX SUBUNIT NUS1"/>
    <property type="match status" value="1"/>
</dbReference>
<keyword evidence="6" id="KW-0808">Transferase</keyword>
<protein>
    <recommendedName>
        <fullName evidence="5">ditrans,polycis-polyprenyl diphosphate synthase [(2E,6E)-farnesyldiphosphate specific]</fullName>
        <ecNumber evidence="5">2.5.1.87</ecNumber>
    </recommendedName>
</protein>
<evidence type="ECO:0000256" key="11">
    <source>
        <dbReference type="ARBA" id="ARBA00023136"/>
    </source>
</evidence>
<keyword evidence="9" id="KW-0460">Magnesium</keyword>
<dbReference type="GeneID" id="4841040"/>
<comment type="cofactor">
    <cofactor evidence="1">
        <name>Mg(2+)</name>
        <dbReference type="ChEBI" id="CHEBI:18420"/>
    </cofactor>
</comment>
<organism evidence="15 16">
    <name type="scientific">Scheffersomyces stipitis (strain ATCC 58785 / CBS 6054 / NBRC 10063 / NRRL Y-11545)</name>
    <name type="common">Yeast</name>
    <name type="synonym">Pichia stipitis</name>
    <dbReference type="NCBI Taxonomy" id="322104"/>
    <lineage>
        <taxon>Eukaryota</taxon>
        <taxon>Fungi</taxon>
        <taxon>Dikarya</taxon>
        <taxon>Ascomycota</taxon>
        <taxon>Saccharomycotina</taxon>
        <taxon>Pichiomycetes</taxon>
        <taxon>Debaryomycetaceae</taxon>
        <taxon>Scheffersomyces</taxon>
    </lineage>
</organism>
<feature type="region of interest" description="Disordered" evidence="13">
    <location>
        <begin position="1"/>
        <end position="24"/>
    </location>
</feature>
<keyword evidence="16" id="KW-1185">Reference proteome</keyword>
<comment type="similarity">
    <text evidence="4">Belongs to the UPP synthase family.</text>
</comment>
<dbReference type="Gene3D" id="3.40.1180.10">
    <property type="entry name" value="Decaprenyl diphosphate synthase-like"/>
    <property type="match status" value="1"/>
</dbReference>
<dbReference type="InterPro" id="IPR036424">
    <property type="entry name" value="UPP_synth-like_sf"/>
</dbReference>
<dbReference type="InterPro" id="IPR038887">
    <property type="entry name" value="Nus1/NgBR"/>
</dbReference>
<comment type="catalytic activity">
    <reaction evidence="12">
        <text>n isopentenyl diphosphate + (2E,6E)-farnesyl diphosphate = a di-trans,poly-cis-polyprenyl diphosphate + n diphosphate</text>
        <dbReference type="Rhea" id="RHEA:53008"/>
        <dbReference type="Rhea" id="RHEA-COMP:19494"/>
        <dbReference type="ChEBI" id="CHEBI:33019"/>
        <dbReference type="ChEBI" id="CHEBI:128769"/>
        <dbReference type="ChEBI" id="CHEBI:136960"/>
        <dbReference type="ChEBI" id="CHEBI:175763"/>
        <dbReference type="EC" id="2.5.1.87"/>
    </reaction>
</comment>
<evidence type="ECO:0000256" key="14">
    <source>
        <dbReference type="SAM" id="Phobius"/>
    </source>
</evidence>
<dbReference type="EC" id="2.5.1.87" evidence="5"/>
<reference evidence="15 16" key="1">
    <citation type="journal article" date="2007" name="Nat. Biotechnol.">
        <title>Genome sequence of the lignocellulose-bioconverting and xylose-fermenting yeast Pichia stipitis.</title>
        <authorList>
            <person name="Jeffries T.W."/>
            <person name="Grigoriev I.V."/>
            <person name="Grimwood J."/>
            <person name="Laplaza J.M."/>
            <person name="Aerts A."/>
            <person name="Salamov A."/>
            <person name="Schmutz J."/>
            <person name="Lindquist E."/>
            <person name="Dehal P."/>
            <person name="Shapiro H."/>
            <person name="Jin Y.S."/>
            <person name="Passoth V."/>
            <person name="Richardson P.M."/>
        </authorList>
    </citation>
    <scope>NUCLEOTIDE SEQUENCE [LARGE SCALE GENOMIC DNA]</scope>
    <source>
        <strain evidence="16">ATCC 58785 / CBS 6054 / NBRC 10063 / NRRL Y-11545</strain>
    </source>
</reference>
<evidence type="ECO:0000256" key="4">
    <source>
        <dbReference type="ARBA" id="ARBA00005432"/>
    </source>
</evidence>
<evidence type="ECO:0000256" key="2">
    <source>
        <dbReference type="ARBA" id="ARBA00004586"/>
    </source>
</evidence>
<dbReference type="GO" id="GO:0005811">
    <property type="term" value="C:lipid droplet"/>
    <property type="evidence" value="ECO:0007669"/>
    <property type="project" value="EnsemblFungi"/>
</dbReference>
<evidence type="ECO:0000256" key="5">
    <source>
        <dbReference type="ARBA" id="ARBA00012596"/>
    </source>
</evidence>
<dbReference type="GO" id="GO:0005789">
    <property type="term" value="C:endoplasmic reticulum membrane"/>
    <property type="evidence" value="ECO:0007669"/>
    <property type="project" value="UniProtKB-SubCell"/>
</dbReference>
<evidence type="ECO:0000256" key="7">
    <source>
        <dbReference type="ARBA" id="ARBA00022692"/>
    </source>
</evidence>
<dbReference type="AlphaFoldDB" id="A3LZR9"/>
<accession>A3LZR9</accession>
<feature type="non-terminal residue" evidence="15">
    <location>
        <position position="1"/>
    </location>
</feature>
<dbReference type="Proteomes" id="UP000002258">
    <property type="component" value="Chromosome 8"/>
</dbReference>
<keyword evidence="8" id="KW-0256">Endoplasmic reticulum</keyword>
<dbReference type="GO" id="GO:0045547">
    <property type="term" value="F:ditrans,polycis-polyprenyl diphosphate synthase [(2E,6E)-farnesyl diphosphate specific] activity"/>
    <property type="evidence" value="ECO:0007669"/>
    <property type="project" value="UniProtKB-EC"/>
</dbReference>
<comment type="pathway">
    <text evidence="3">Protein modification; protein glycosylation.</text>
</comment>
<evidence type="ECO:0000256" key="8">
    <source>
        <dbReference type="ARBA" id="ARBA00022824"/>
    </source>
</evidence>
<dbReference type="InParanoid" id="A3LZR9"/>
<dbReference type="FunCoup" id="A3LZR9">
    <property type="interactions" value="280"/>
</dbReference>
<evidence type="ECO:0000256" key="1">
    <source>
        <dbReference type="ARBA" id="ARBA00001946"/>
    </source>
</evidence>
<sequence length="354" mass="40075">NMTSSKLSDHVRNDNNTSTSLVDISADVGPSGQNSYQSESLQHPPNTIRGKTWYDVSRDLINDFRHKQMDESTSAYSSIIFYANHLVLLSLFFMISIYKNVNYLYRKMVLKFYTLTYYPNKSPQLIRDDVSKLAKIPRVISCILDLKDDDDENGGIDGLIGSISELAAWTVSAGIPHLVIYEYNGVVVENKGNLAQLNRYISKNLAAYFGTDLIPSYAIRIPHHNTVIYSSHTGKTQVNSAERDVDLEIWLLSREDGKPTIVELTKTMSELAQNNELSVNDITIDLIDEELAELVGPEPDLLISFGPSLDLQDYPPWHIRLSEIYWEPENKDVIYAVFIRALQQFSNCKVNVGK</sequence>
<dbReference type="PANTHER" id="PTHR21528:SF0">
    <property type="entry name" value="DEHYDRODOLICHYL DIPHOSPHATE SYNTHASE COMPLEX SUBUNIT NUS1"/>
    <property type="match status" value="1"/>
</dbReference>
<dbReference type="OMA" id="AWSSCAG"/>
<dbReference type="GO" id="GO:1904423">
    <property type="term" value="C:dehydrodolichyl diphosphate synthase complex"/>
    <property type="evidence" value="ECO:0007669"/>
    <property type="project" value="EnsemblFungi"/>
</dbReference>
<proteinExistence type="inferred from homology"/>
<dbReference type="UniPathway" id="UPA00378"/>
<evidence type="ECO:0000256" key="13">
    <source>
        <dbReference type="SAM" id="MobiDB-lite"/>
    </source>
</evidence>
<dbReference type="GO" id="GO:0043048">
    <property type="term" value="P:dolichyl monophosphate biosynthetic process"/>
    <property type="evidence" value="ECO:0007669"/>
    <property type="project" value="EnsemblFungi"/>
</dbReference>
<evidence type="ECO:0000256" key="10">
    <source>
        <dbReference type="ARBA" id="ARBA00022989"/>
    </source>
</evidence>
<dbReference type="eggNOG" id="KOG2818">
    <property type="taxonomic scope" value="Eukaryota"/>
</dbReference>
<keyword evidence="10 14" id="KW-1133">Transmembrane helix</keyword>
<evidence type="ECO:0000256" key="9">
    <source>
        <dbReference type="ARBA" id="ARBA00022842"/>
    </source>
</evidence>
<dbReference type="OrthoDB" id="19639at2759"/>
<evidence type="ECO:0000256" key="12">
    <source>
        <dbReference type="ARBA" id="ARBA00047353"/>
    </source>
</evidence>
<dbReference type="HOGENOM" id="CLU_051870_0_0_1"/>
<evidence type="ECO:0000256" key="3">
    <source>
        <dbReference type="ARBA" id="ARBA00004922"/>
    </source>
</evidence>
<evidence type="ECO:0000313" key="16">
    <source>
        <dbReference type="Proteomes" id="UP000002258"/>
    </source>
</evidence>
<evidence type="ECO:0000313" key="15">
    <source>
        <dbReference type="EMBL" id="ABN68592.2"/>
    </source>
</evidence>
<dbReference type="EMBL" id="CP000502">
    <property type="protein sequence ID" value="ABN68592.2"/>
    <property type="molecule type" value="Genomic_DNA"/>
</dbReference>
<dbReference type="STRING" id="322104.A3LZR9"/>